<evidence type="ECO:0000313" key="1">
    <source>
        <dbReference type="EMBL" id="MPY47073.1"/>
    </source>
</evidence>
<accession>A0A5N8WJC6</accession>
<evidence type="ECO:0000313" key="3">
    <source>
        <dbReference type="Proteomes" id="UP000373149"/>
    </source>
</evidence>
<dbReference type="Gene3D" id="3.10.150.10">
    <property type="entry name" value="DNA Polymerase III, subunit A, domain 2"/>
    <property type="match status" value="1"/>
</dbReference>
<sequence>MTLSVTINAHQLKLLLDQTADHMGHEGFEPLHGIRLDVDSQYLYAVATDKYTLAAARYRLADSEQNNEPWARLIPGDIVPALRERIDSMKGATYITISTTDDARLVFADSLSEFRVAVNLGLEFPDWRGLLRTIAAQTVEGEPFPALNTDFLPRWSAIRQSLRTRVTADKKAVLFFGQDFIGAQMPSNGGGIGPAKEQTFQSAHDLWLWTLAAGATDVDMASLPQPEPSRWEAPRDISETAANLLRGVLDSTSNAYQTSFDDDRDAWFAHIRAGVADWCAYRYLDALHQVDPRAAQEVVNDTAEQLDSGELGEWAWDMAEDAGFNPQKWQDDHEARVAKQMAEEPRKWAVRLALALNDAKNAGINFRVDDNQFVAYDAEAEEWKAIKPQPAEADTAA</sequence>
<comment type="caution">
    <text evidence="2">The sequence shown here is derived from an EMBL/GenBank/DDBJ whole genome shotgun (WGS) entry which is preliminary data.</text>
</comment>
<dbReference type="EMBL" id="VMNX01000001">
    <property type="protein sequence ID" value="MPY47212.1"/>
    <property type="molecule type" value="Genomic_DNA"/>
</dbReference>
<dbReference type="EMBL" id="VMNX01000001">
    <property type="protein sequence ID" value="MPY47073.1"/>
    <property type="molecule type" value="Genomic_DNA"/>
</dbReference>
<dbReference type="Proteomes" id="UP000373149">
    <property type="component" value="Unassembled WGS sequence"/>
</dbReference>
<name>A0A5N8WJC6_9ACTN</name>
<evidence type="ECO:0000313" key="2">
    <source>
        <dbReference type="EMBL" id="MPY47212.1"/>
    </source>
</evidence>
<dbReference type="AlphaFoldDB" id="A0A5N8WJC6"/>
<protein>
    <submittedName>
        <fullName evidence="2">Uncharacterized protein</fullName>
    </submittedName>
</protein>
<keyword evidence="3" id="KW-1185">Reference proteome</keyword>
<gene>
    <name evidence="1" type="ORF">FPZ41_00160</name>
    <name evidence="2" type="ORF">FPZ41_00865</name>
</gene>
<dbReference type="SUPFAM" id="SSF55979">
    <property type="entry name" value="DNA clamp"/>
    <property type="match status" value="1"/>
</dbReference>
<reference evidence="2 3" key="1">
    <citation type="submission" date="2019-09" db="EMBL/GenBank/DDBJ databases">
        <authorList>
            <person name="Duangmal K."/>
            <person name="Teo W.F.A."/>
            <person name="Lipun K."/>
        </authorList>
    </citation>
    <scope>NUCLEOTIDE SEQUENCE [LARGE SCALE GENOMIC DNA]</scope>
    <source>
        <strain evidence="2 3">K1PN6</strain>
    </source>
</reference>
<dbReference type="InterPro" id="IPR046938">
    <property type="entry name" value="DNA_clamp_sf"/>
</dbReference>
<organism evidence="2 3">
    <name type="scientific">Streptomyces acidicola</name>
    <dbReference type="NCBI Taxonomy" id="2596892"/>
    <lineage>
        <taxon>Bacteria</taxon>
        <taxon>Bacillati</taxon>
        <taxon>Actinomycetota</taxon>
        <taxon>Actinomycetes</taxon>
        <taxon>Kitasatosporales</taxon>
        <taxon>Streptomycetaceae</taxon>
        <taxon>Streptomyces</taxon>
    </lineage>
</organism>
<proteinExistence type="predicted"/>